<dbReference type="PANTHER" id="PTHR21499:SF3">
    <property type="entry name" value="ASPARTOKINASE"/>
    <property type="match status" value="1"/>
</dbReference>
<keyword evidence="18" id="KW-1185">Reference proteome</keyword>
<dbReference type="AlphaFoldDB" id="A0A437QFQ2"/>
<evidence type="ECO:0000256" key="12">
    <source>
        <dbReference type="PIRSR" id="PIRSR000726-1"/>
    </source>
</evidence>
<dbReference type="InterPro" id="IPR018042">
    <property type="entry name" value="Aspartate_kinase_CS"/>
</dbReference>
<evidence type="ECO:0000256" key="7">
    <source>
        <dbReference type="ARBA" id="ARBA00022741"/>
    </source>
</evidence>
<dbReference type="Pfam" id="PF22468">
    <property type="entry name" value="ACT_9"/>
    <property type="match status" value="1"/>
</dbReference>
<feature type="binding site" evidence="12">
    <location>
        <position position="74"/>
    </location>
    <ligand>
        <name>substrate</name>
    </ligand>
</feature>
<dbReference type="InterPro" id="IPR045865">
    <property type="entry name" value="ACT-like_dom_sf"/>
</dbReference>
<dbReference type="InterPro" id="IPR001048">
    <property type="entry name" value="Asp/Glu/Uridylate_kinase"/>
</dbReference>
<sequence length="403" mass="43495">MALLVQKFGGTSVGSTDRIERVAELIIRSIHAGHKVVAVVSAMAGETNRLLGLAQQIDPRAASRELDVLAATGEQVTVALLAMALIKRGYPAVSLLADQICIHTDNKFGKARILAVDSQRLLQELEQGHIVVAAGFQGRDIEGNVTTLGRGGSDTSAVALAAAIAADECQIYTDVDGVYSIDPRICPDARRLPLMPFTDMLELASLGAKVLHSRSVEYAGRFKVPLRVLSTFKPDAGTLIVDEDKLMTQPYISGIAGQSGVTLLRLEAITATQWQQVVSMLAELNIETDMLQQSGQWPDQLSMSFSLAAADLLQVTDALQKITENSVITVHHPDQNLAKLSIVGIGIKSDPMLVARIFSLLFEMNVQIWALCHTESRFSVLIAAELLEKVAARLHQVLVTTES</sequence>
<comment type="catalytic activity">
    <reaction evidence="11 13">
        <text>L-aspartate + ATP = 4-phospho-L-aspartate + ADP</text>
        <dbReference type="Rhea" id="RHEA:23776"/>
        <dbReference type="ChEBI" id="CHEBI:29991"/>
        <dbReference type="ChEBI" id="CHEBI:30616"/>
        <dbReference type="ChEBI" id="CHEBI:57535"/>
        <dbReference type="ChEBI" id="CHEBI:456216"/>
        <dbReference type="EC" id="2.7.2.4"/>
    </reaction>
</comment>
<comment type="pathway">
    <text evidence="2 14">Amino-acid biosynthesis; L-methionine biosynthesis via de novo pathway; L-homoserine from L-aspartate: step 1/3.</text>
</comment>
<dbReference type="EMBL" id="SACS01000024">
    <property type="protein sequence ID" value="RVU33286.1"/>
    <property type="molecule type" value="Genomic_DNA"/>
</dbReference>
<evidence type="ECO:0000256" key="8">
    <source>
        <dbReference type="ARBA" id="ARBA00022777"/>
    </source>
</evidence>
<evidence type="ECO:0000256" key="3">
    <source>
        <dbReference type="ARBA" id="ARBA00005139"/>
    </source>
</evidence>
<dbReference type="PIRSF" id="PIRSF000726">
    <property type="entry name" value="Asp_kin"/>
    <property type="match status" value="1"/>
</dbReference>
<evidence type="ECO:0000313" key="18">
    <source>
        <dbReference type="Proteomes" id="UP000283077"/>
    </source>
</evidence>
<dbReference type="InterPro" id="IPR054352">
    <property type="entry name" value="ACT_Aspartokinase"/>
</dbReference>
<dbReference type="InterPro" id="IPR036393">
    <property type="entry name" value="AceGlu_kinase-like_sf"/>
</dbReference>
<dbReference type="PRINTS" id="PR00474">
    <property type="entry name" value="GLU5KINASE"/>
</dbReference>
<dbReference type="Proteomes" id="UP000283077">
    <property type="component" value="Unassembled WGS sequence"/>
</dbReference>
<keyword evidence="5 14" id="KW-0028">Amino-acid biosynthesis</keyword>
<evidence type="ECO:0000256" key="13">
    <source>
        <dbReference type="RuleBase" id="RU003448"/>
    </source>
</evidence>
<evidence type="ECO:0000256" key="5">
    <source>
        <dbReference type="ARBA" id="ARBA00022605"/>
    </source>
</evidence>
<dbReference type="CDD" id="cd04261">
    <property type="entry name" value="AAK_AKii-LysC-BS"/>
    <property type="match status" value="1"/>
</dbReference>
<dbReference type="InterPro" id="IPR005260">
    <property type="entry name" value="Asp_kin_monofn"/>
</dbReference>
<dbReference type="InterPro" id="IPR041740">
    <property type="entry name" value="AKii-LysC-BS"/>
</dbReference>
<dbReference type="GO" id="GO:0005524">
    <property type="term" value="F:ATP binding"/>
    <property type="evidence" value="ECO:0007669"/>
    <property type="project" value="UniProtKB-KW"/>
</dbReference>
<comment type="caution">
    <text evidence="17">The sequence shown here is derived from an EMBL/GenBank/DDBJ whole genome shotgun (WGS) entry which is preliminary data.</text>
</comment>
<dbReference type="OrthoDB" id="9799110at2"/>
<dbReference type="FunFam" id="3.40.1160.10:FF:000002">
    <property type="entry name" value="Aspartokinase"/>
    <property type="match status" value="1"/>
</dbReference>
<dbReference type="GO" id="GO:0009088">
    <property type="term" value="P:threonine biosynthetic process"/>
    <property type="evidence" value="ECO:0007669"/>
    <property type="project" value="UniProtKB-UniPathway"/>
</dbReference>
<feature type="binding site" evidence="12">
    <location>
        <position position="47"/>
    </location>
    <ligand>
        <name>substrate</name>
    </ligand>
</feature>
<comment type="pathway">
    <text evidence="3 14">Amino-acid biosynthesis; L-threonine biosynthesis; L-threonine from L-aspartate: step 1/5.</text>
</comment>
<feature type="binding site" evidence="12">
    <location>
        <begin position="173"/>
        <end position="174"/>
    </location>
    <ligand>
        <name>ATP</name>
        <dbReference type="ChEBI" id="CHEBI:30616"/>
    </ligand>
</feature>
<evidence type="ECO:0000259" key="16">
    <source>
        <dbReference type="Pfam" id="PF22468"/>
    </source>
</evidence>
<evidence type="ECO:0000256" key="9">
    <source>
        <dbReference type="ARBA" id="ARBA00022840"/>
    </source>
</evidence>
<dbReference type="InterPro" id="IPR001341">
    <property type="entry name" value="Asp_kinase"/>
</dbReference>
<evidence type="ECO:0000256" key="4">
    <source>
        <dbReference type="ARBA" id="ARBA00010122"/>
    </source>
</evidence>
<evidence type="ECO:0000256" key="10">
    <source>
        <dbReference type="ARBA" id="ARBA00023154"/>
    </source>
</evidence>
<comment type="similarity">
    <text evidence="4 13">Belongs to the aspartokinase family.</text>
</comment>
<evidence type="ECO:0000256" key="6">
    <source>
        <dbReference type="ARBA" id="ARBA00022679"/>
    </source>
</evidence>
<protein>
    <recommendedName>
        <fullName evidence="13">Aspartokinase</fullName>
        <ecNumber evidence="13">2.7.2.4</ecNumber>
    </recommendedName>
</protein>
<dbReference type="InterPro" id="IPR001057">
    <property type="entry name" value="Glu/AcGlu_kinase"/>
</dbReference>
<keyword evidence="6 13" id="KW-0808">Transferase</keyword>
<dbReference type="RefSeq" id="WP_127700659.1">
    <property type="nucleotide sequence ID" value="NZ_SACS01000024.1"/>
</dbReference>
<gene>
    <name evidence="17" type="ORF">EOE67_17690</name>
</gene>
<dbReference type="SUPFAM" id="SSF53633">
    <property type="entry name" value="Carbamate kinase-like"/>
    <property type="match status" value="1"/>
</dbReference>
<feature type="binding site" evidence="12">
    <location>
        <position position="179"/>
    </location>
    <ligand>
        <name>ATP</name>
        <dbReference type="ChEBI" id="CHEBI:30616"/>
    </ligand>
</feature>
<evidence type="ECO:0000313" key="17">
    <source>
        <dbReference type="EMBL" id="RVU33286.1"/>
    </source>
</evidence>
<feature type="binding site" evidence="12">
    <location>
        <begin position="209"/>
        <end position="210"/>
    </location>
    <ligand>
        <name>ATP</name>
        <dbReference type="ChEBI" id="CHEBI:30616"/>
    </ligand>
</feature>
<dbReference type="GO" id="GO:0009089">
    <property type="term" value="P:lysine biosynthetic process via diaminopimelate"/>
    <property type="evidence" value="ECO:0007669"/>
    <property type="project" value="UniProtKB-UniPathway"/>
</dbReference>
<dbReference type="PROSITE" id="PS00324">
    <property type="entry name" value="ASPARTOKINASE"/>
    <property type="match status" value="1"/>
</dbReference>
<dbReference type="GO" id="GO:0005829">
    <property type="term" value="C:cytosol"/>
    <property type="evidence" value="ECO:0007669"/>
    <property type="project" value="TreeGrafter"/>
</dbReference>
<dbReference type="Gene3D" id="3.40.1160.10">
    <property type="entry name" value="Acetylglutamate kinase-like"/>
    <property type="match status" value="1"/>
</dbReference>
<reference evidence="17 18" key="1">
    <citation type="submission" date="2019-01" db="EMBL/GenBank/DDBJ databases">
        <authorList>
            <person name="Chen W.-M."/>
        </authorList>
    </citation>
    <scope>NUCLEOTIDE SEQUENCE [LARGE SCALE GENOMIC DNA]</scope>
    <source>
        <strain evidence="17 18">KYPC3</strain>
    </source>
</reference>
<evidence type="ECO:0000256" key="2">
    <source>
        <dbReference type="ARBA" id="ARBA00004986"/>
    </source>
</evidence>
<keyword evidence="8 13" id="KW-0418">Kinase</keyword>
<dbReference type="NCBIfam" id="NF005154">
    <property type="entry name" value="PRK06635.1-2"/>
    <property type="match status" value="1"/>
</dbReference>
<keyword evidence="9 12" id="KW-0067">ATP-binding</keyword>
<dbReference type="SUPFAM" id="SSF55021">
    <property type="entry name" value="ACT-like"/>
    <property type="match status" value="1"/>
</dbReference>
<keyword evidence="7 12" id="KW-0547">Nucleotide-binding</keyword>
<accession>A0A437QFQ2</accession>
<dbReference type="UniPathway" id="UPA00051">
    <property type="reaction ID" value="UER00462"/>
</dbReference>
<evidence type="ECO:0000256" key="11">
    <source>
        <dbReference type="ARBA" id="ARBA00047872"/>
    </source>
</evidence>
<feature type="domain" description="Aspartokinase ACT" evidence="16">
    <location>
        <begin position="340"/>
        <end position="397"/>
    </location>
</feature>
<evidence type="ECO:0000259" key="15">
    <source>
        <dbReference type="Pfam" id="PF00696"/>
    </source>
</evidence>
<evidence type="ECO:0000256" key="1">
    <source>
        <dbReference type="ARBA" id="ARBA00004766"/>
    </source>
</evidence>
<feature type="domain" description="Aspartate/glutamate/uridylate kinase" evidence="15">
    <location>
        <begin position="3"/>
        <end position="229"/>
    </location>
</feature>
<dbReference type="UniPathway" id="UPA00050">
    <property type="reaction ID" value="UER00461"/>
</dbReference>
<organism evidence="17 18">
    <name type="scientific">Rheinheimera riviphila</name>
    <dbReference type="NCBI Taxonomy" id="1834037"/>
    <lineage>
        <taxon>Bacteria</taxon>
        <taxon>Pseudomonadati</taxon>
        <taxon>Pseudomonadota</taxon>
        <taxon>Gammaproteobacteria</taxon>
        <taxon>Chromatiales</taxon>
        <taxon>Chromatiaceae</taxon>
        <taxon>Rheinheimera</taxon>
    </lineage>
</organism>
<dbReference type="Gene3D" id="3.30.2130.10">
    <property type="entry name" value="VC0802-like"/>
    <property type="match status" value="1"/>
</dbReference>
<keyword evidence="10" id="KW-0457">Lysine biosynthesis</keyword>
<dbReference type="NCBIfam" id="NF005155">
    <property type="entry name" value="PRK06635.1-4"/>
    <property type="match status" value="1"/>
</dbReference>
<dbReference type="GO" id="GO:0009090">
    <property type="term" value="P:homoserine biosynthetic process"/>
    <property type="evidence" value="ECO:0007669"/>
    <property type="project" value="TreeGrafter"/>
</dbReference>
<dbReference type="GO" id="GO:0004072">
    <property type="term" value="F:aspartate kinase activity"/>
    <property type="evidence" value="ECO:0007669"/>
    <property type="project" value="UniProtKB-EC"/>
</dbReference>
<evidence type="ECO:0000256" key="14">
    <source>
        <dbReference type="RuleBase" id="RU004249"/>
    </source>
</evidence>
<dbReference type="UniPathway" id="UPA00034">
    <property type="reaction ID" value="UER00015"/>
</dbReference>
<comment type="pathway">
    <text evidence="1 14">Amino-acid biosynthesis; L-lysine biosynthesis via DAP pathway; (S)-tetrahydrodipicolinate from L-aspartate: step 1/4.</text>
</comment>
<feature type="binding site" evidence="12">
    <location>
        <position position="184"/>
    </location>
    <ligand>
        <name>ATP</name>
        <dbReference type="ChEBI" id="CHEBI:30616"/>
    </ligand>
</feature>
<feature type="binding site" evidence="12">
    <location>
        <begin position="7"/>
        <end position="10"/>
    </location>
    <ligand>
        <name>ATP</name>
        <dbReference type="ChEBI" id="CHEBI:30616"/>
    </ligand>
</feature>
<dbReference type="NCBIfam" id="TIGR00657">
    <property type="entry name" value="asp_kinases"/>
    <property type="match status" value="1"/>
</dbReference>
<name>A0A437QFQ2_9GAMM</name>
<dbReference type="Pfam" id="PF00696">
    <property type="entry name" value="AA_kinase"/>
    <property type="match status" value="1"/>
</dbReference>
<dbReference type="EC" id="2.7.2.4" evidence="13"/>
<dbReference type="PANTHER" id="PTHR21499">
    <property type="entry name" value="ASPARTATE KINASE"/>
    <property type="match status" value="1"/>
</dbReference>
<proteinExistence type="inferred from homology"/>